<dbReference type="eggNOG" id="COG5002">
    <property type="taxonomic scope" value="Bacteria"/>
</dbReference>
<evidence type="ECO:0000256" key="2">
    <source>
        <dbReference type="ARBA" id="ARBA00001968"/>
    </source>
</evidence>
<accession>D7WA24</accession>
<dbReference type="PROSITE" id="PS50109">
    <property type="entry name" value="HIS_KIN"/>
    <property type="match status" value="1"/>
</dbReference>
<feature type="transmembrane region" description="Helical" evidence="12">
    <location>
        <begin position="24"/>
        <end position="46"/>
    </location>
</feature>
<dbReference type="HOGENOM" id="CLU_000445_89_6_11"/>
<evidence type="ECO:0000256" key="11">
    <source>
        <dbReference type="ARBA" id="ARBA00023136"/>
    </source>
</evidence>
<protein>
    <recommendedName>
        <fullName evidence="4">histidine kinase</fullName>
        <ecNumber evidence="4">2.7.13.3</ecNumber>
    </recommendedName>
</protein>
<feature type="domain" description="Histidine kinase" evidence="13">
    <location>
        <begin position="260"/>
        <end position="474"/>
    </location>
</feature>
<keyword evidence="5" id="KW-0597">Phosphoprotein</keyword>
<dbReference type="InterPro" id="IPR003660">
    <property type="entry name" value="HAMP_dom"/>
</dbReference>
<dbReference type="CDD" id="cd00082">
    <property type="entry name" value="HisKA"/>
    <property type="match status" value="1"/>
</dbReference>
<dbReference type="SMART" id="SM00388">
    <property type="entry name" value="HisKA"/>
    <property type="match status" value="1"/>
</dbReference>
<evidence type="ECO:0000256" key="1">
    <source>
        <dbReference type="ARBA" id="ARBA00000085"/>
    </source>
</evidence>
<dbReference type="InterPro" id="IPR005467">
    <property type="entry name" value="His_kinase_dom"/>
</dbReference>
<evidence type="ECO:0000256" key="12">
    <source>
        <dbReference type="SAM" id="Phobius"/>
    </source>
</evidence>
<dbReference type="InterPro" id="IPR036097">
    <property type="entry name" value="HisK_dim/P_sf"/>
</dbReference>
<comment type="catalytic activity">
    <reaction evidence="1">
        <text>ATP + protein L-histidine = ADP + protein N-phospho-L-histidine.</text>
        <dbReference type="EC" id="2.7.13.3"/>
    </reaction>
</comment>
<dbReference type="InterPro" id="IPR036890">
    <property type="entry name" value="HATPase_C_sf"/>
</dbReference>
<dbReference type="SUPFAM" id="SSF55874">
    <property type="entry name" value="ATPase domain of HSP90 chaperone/DNA topoisomerase II/histidine kinase"/>
    <property type="match status" value="1"/>
</dbReference>
<keyword evidence="6" id="KW-0808">Transferase</keyword>
<keyword evidence="11 12" id="KW-0472">Membrane</keyword>
<keyword evidence="9 12" id="KW-1133">Transmembrane helix</keyword>
<dbReference type="EC" id="2.7.13.3" evidence="4"/>
<evidence type="ECO:0000256" key="7">
    <source>
        <dbReference type="ARBA" id="ARBA00022692"/>
    </source>
</evidence>
<dbReference type="CDD" id="cd06225">
    <property type="entry name" value="HAMP"/>
    <property type="match status" value="1"/>
</dbReference>
<evidence type="ECO:0000313" key="16">
    <source>
        <dbReference type="Proteomes" id="UP000004208"/>
    </source>
</evidence>
<dbReference type="Gene3D" id="3.30.565.10">
    <property type="entry name" value="Histidine kinase-like ATPase, C-terminal domain"/>
    <property type="match status" value="1"/>
</dbReference>
<dbReference type="SMART" id="SM00304">
    <property type="entry name" value="HAMP"/>
    <property type="match status" value="1"/>
</dbReference>
<dbReference type="PANTHER" id="PTHR45436:SF5">
    <property type="entry name" value="SENSOR HISTIDINE KINASE TRCS"/>
    <property type="match status" value="1"/>
</dbReference>
<comment type="cofactor">
    <cofactor evidence="2">
        <name>a divalent metal cation</name>
        <dbReference type="ChEBI" id="CHEBI:60240"/>
    </cofactor>
</comment>
<dbReference type="FunFam" id="1.10.287.130:FF:000001">
    <property type="entry name" value="Two-component sensor histidine kinase"/>
    <property type="match status" value="1"/>
</dbReference>
<dbReference type="EMBL" id="ACLJ02000001">
    <property type="protein sequence ID" value="EFK55641.1"/>
    <property type="molecule type" value="Genomic_DNA"/>
</dbReference>
<feature type="domain" description="HAMP" evidence="14">
    <location>
        <begin position="192"/>
        <end position="245"/>
    </location>
</feature>
<keyword evidence="8 15" id="KW-0418">Kinase</keyword>
<evidence type="ECO:0000259" key="13">
    <source>
        <dbReference type="PROSITE" id="PS50109"/>
    </source>
</evidence>
<dbReference type="GO" id="GO:0000155">
    <property type="term" value="F:phosphorelay sensor kinase activity"/>
    <property type="evidence" value="ECO:0007669"/>
    <property type="project" value="InterPro"/>
</dbReference>
<keyword evidence="10" id="KW-0902">Two-component regulatory system</keyword>
<dbReference type="Pfam" id="PF00512">
    <property type="entry name" value="HisKA"/>
    <property type="match status" value="1"/>
</dbReference>
<keyword evidence="16" id="KW-1185">Reference proteome</keyword>
<dbReference type="InterPro" id="IPR050428">
    <property type="entry name" value="TCS_sensor_his_kinase"/>
</dbReference>
<dbReference type="SMART" id="SM00387">
    <property type="entry name" value="HATPase_c"/>
    <property type="match status" value="1"/>
</dbReference>
<evidence type="ECO:0000256" key="6">
    <source>
        <dbReference type="ARBA" id="ARBA00022679"/>
    </source>
</evidence>
<dbReference type="Proteomes" id="UP000004208">
    <property type="component" value="Unassembled WGS sequence"/>
</dbReference>
<comment type="caution">
    <text evidence="15">The sequence shown here is derived from an EMBL/GenBank/DDBJ whole genome shotgun (WGS) entry which is preliminary data.</text>
</comment>
<evidence type="ECO:0000256" key="4">
    <source>
        <dbReference type="ARBA" id="ARBA00012438"/>
    </source>
</evidence>
<gene>
    <name evidence="15" type="ORF">HMPREF0291_10899</name>
</gene>
<evidence type="ECO:0000256" key="10">
    <source>
        <dbReference type="ARBA" id="ARBA00023012"/>
    </source>
</evidence>
<evidence type="ECO:0000259" key="14">
    <source>
        <dbReference type="PROSITE" id="PS50885"/>
    </source>
</evidence>
<comment type="subcellular location">
    <subcellularLocation>
        <location evidence="3">Cell membrane</location>
    </subcellularLocation>
</comment>
<sequence length="479" mass="52348">MERSTTFTRIATGRVSHLRLRTRLLIILMVISGLGLAGMSVAVWGLTRNQIYERVDTDLYRGLDSWGLSRGMGPDVTTASNLPTEFMLIYFSPAGGYRMMNTSDRIPDLPNVERDRMPHTVRALPVDPSGPQEPNPPMFRIIAIEAPDGTITAVAKRLDGERRMLEGLAVILASISVIVLAMMGAAGTIYVRRALLPLKELENTAIAIGDGDINRRAPAWPRDTEYGRLSFAMNTMVSQLQETLDESRQKEEQMRRFVGDASHELRTPLTSVRGYTELYRAGATDDADMVLSKIDEESGRMKLLVEDLLALTRAEGARLNMRDVDMLELVCSVADSARAAFSGRNLAVTHESSDIPLVSGDPDRLHQVVLNLISNAFKHAGDDANVTVTVRDYLDRVYVDVADDGIGMSKEDAAHIFERFYRADTSRNRSKSGGGSGLGLAITKSIVEQHGGAISVASEQGVGTKFTISLPKAGAHTDA</sequence>
<dbReference type="CDD" id="cd00075">
    <property type="entry name" value="HATPase"/>
    <property type="match status" value="1"/>
</dbReference>
<dbReference type="RefSeq" id="WP_005288620.1">
    <property type="nucleotide sequence ID" value="NZ_CM000961.1"/>
</dbReference>
<dbReference type="InterPro" id="IPR003661">
    <property type="entry name" value="HisK_dim/P_dom"/>
</dbReference>
<feature type="transmembrane region" description="Helical" evidence="12">
    <location>
        <begin position="168"/>
        <end position="191"/>
    </location>
</feature>
<dbReference type="AlphaFoldDB" id="D7WA24"/>
<dbReference type="PROSITE" id="PS50885">
    <property type="entry name" value="HAMP"/>
    <property type="match status" value="1"/>
</dbReference>
<dbReference type="InterPro" id="IPR004358">
    <property type="entry name" value="Sig_transdc_His_kin-like_C"/>
</dbReference>
<evidence type="ECO:0000313" key="15">
    <source>
        <dbReference type="EMBL" id="EFK55641.1"/>
    </source>
</evidence>
<dbReference type="STRING" id="585529.HMPREF0291_10899"/>
<dbReference type="GO" id="GO:0005509">
    <property type="term" value="F:calcium ion binding"/>
    <property type="evidence" value="ECO:0007669"/>
    <property type="project" value="UniProtKB-ARBA"/>
</dbReference>
<dbReference type="FunFam" id="3.30.565.10:FF:000006">
    <property type="entry name" value="Sensor histidine kinase WalK"/>
    <property type="match status" value="1"/>
</dbReference>
<proteinExistence type="predicted"/>
<dbReference type="GO" id="GO:0005886">
    <property type="term" value="C:plasma membrane"/>
    <property type="evidence" value="ECO:0007669"/>
    <property type="project" value="UniProtKB-SubCell"/>
</dbReference>
<keyword evidence="7 12" id="KW-0812">Transmembrane</keyword>
<dbReference type="PANTHER" id="PTHR45436">
    <property type="entry name" value="SENSOR HISTIDINE KINASE YKOH"/>
    <property type="match status" value="1"/>
</dbReference>
<dbReference type="InterPro" id="IPR003594">
    <property type="entry name" value="HATPase_dom"/>
</dbReference>
<evidence type="ECO:0000256" key="5">
    <source>
        <dbReference type="ARBA" id="ARBA00022553"/>
    </source>
</evidence>
<organism evidence="15 16">
    <name type="scientific">Corynebacterium genitalium ATCC 33030</name>
    <dbReference type="NCBI Taxonomy" id="585529"/>
    <lineage>
        <taxon>Bacteria</taxon>
        <taxon>Bacillati</taxon>
        <taxon>Actinomycetota</taxon>
        <taxon>Actinomycetes</taxon>
        <taxon>Mycobacteriales</taxon>
        <taxon>Corynebacteriaceae</taxon>
        <taxon>Corynebacterium</taxon>
    </lineage>
</organism>
<dbReference type="Gene3D" id="6.10.340.10">
    <property type="match status" value="1"/>
</dbReference>
<dbReference type="Gene3D" id="1.10.287.130">
    <property type="match status" value="1"/>
</dbReference>
<dbReference type="Pfam" id="PF02518">
    <property type="entry name" value="HATPase_c"/>
    <property type="match status" value="1"/>
</dbReference>
<evidence type="ECO:0000256" key="3">
    <source>
        <dbReference type="ARBA" id="ARBA00004236"/>
    </source>
</evidence>
<evidence type="ECO:0000256" key="9">
    <source>
        <dbReference type="ARBA" id="ARBA00022989"/>
    </source>
</evidence>
<reference evidence="15" key="1">
    <citation type="submission" date="2010-06" db="EMBL/GenBank/DDBJ databases">
        <authorList>
            <person name="Muzny D."/>
            <person name="Qin X."/>
            <person name="Buhay C."/>
            <person name="Dugan-Rocha S."/>
            <person name="Ding Y."/>
            <person name="Chen G."/>
            <person name="Hawes A."/>
            <person name="Holder M."/>
            <person name="Jhangiani S."/>
            <person name="Johnson A."/>
            <person name="Khan Z."/>
            <person name="Li Z."/>
            <person name="Liu W."/>
            <person name="Liu X."/>
            <person name="Perez L."/>
            <person name="Shen H."/>
            <person name="Wang Q."/>
            <person name="Watt J."/>
            <person name="Xi L."/>
            <person name="Xin Y."/>
            <person name="Zhou J."/>
            <person name="Deng J."/>
            <person name="Jiang H."/>
            <person name="Liu Y."/>
            <person name="Qu J."/>
            <person name="Song X.-Z."/>
            <person name="Zhang L."/>
            <person name="Villasana D."/>
            <person name="Johnson A."/>
            <person name="Liu J."/>
            <person name="Liyanage D."/>
            <person name="Lorensuhewa L."/>
            <person name="Robinson T."/>
            <person name="Song A."/>
            <person name="Song B.-B."/>
            <person name="Dinh H."/>
            <person name="Thornton R."/>
            <person name="Coyle M."/>
            <person name="Francisco L."/>
            <person name="Jackson L."/>
            <person name="Javaid M."/>
            <person name="Korchina V."/>
            <person name="Kovar C."/>
            <person name="Mata R."/>
            <person name="Mathew T."/>
            <person name="Ngo R."/>
            <person name="Nguyen L."/>
            <person name="Nguyen N."/>
            <person name="Okwuonu G."/>
            <person name="Ongeri F."/>
            <person name="Pham C."/>
            <person name="Simmons D."/>
            <person name="Wilczek-Boney K."/>
            <person name="Hale W."/>
            <person name="Jakkamsetti A."/>
            <person name="Pham P."/>
            <person name="Ruth R."/>
            <person name="San Lucas F."/>
            <person name="Warren J."/>
            <person name="Zhang J."/>
            <person name="Zhao Z."/>
            <person name="Zhou C."/>
            <person name="Zhu D."/>
            <person name="Lee S."/>
            <person name="Bess C."/>
            <person name="Blankenburg K."/>
            <person name="Forbes L."/>
            <person name="Fu Q."/>
            <person name="Gubbala S."/>
            <person name="Hirani K."/>
            <person name="Jayaseelan J.C."/>
            <person name="Lara F."/>
            <person name="Munidasa M."/>
            <person name="Palculict T."/>
            <person name="Patil S."/>
            <person name="Pu L.-L."/>
            <person name="Saada N."/>
            <person name="Tang L."/>
            <person name="Weissenberger G."/>
            <person name="Zhu Y."/>
            <person name="Hemphill L."/>
            <person name="Shang Y."/>
            <person name="Youmans B."/>
            <person name="Ayvaz T."/>
            <person name="Ross M."/>
            <person name="Santibanez J."/>
            <person name="Aqrawi P."/>
            <person name="Gross S."/>
            <person name="Joshi V."/>
            <person name="Fowler G."/>
            <person name="Nazareth L."/>
            <person name="Reid J."/>
            <person name="Worley K."/>
            <person name="Petrosino J."/>
            <person name="Highlander S."/>
            <person name="Gibbs R."/>
        </authorList>
    </citation>
    <scope>NUCLEOTIDE SEQUENCE [LARGE SCALE GENOMIC DNA]</scope>
    <source>
        <strain evidence="15">ATCC 33030</strain>
    </source>
</reference>
<dbReference type="Pfam" id="PF00672">
    <property type="entry name" value="HAMP"/>
    <property type="match status" value="1"/>
</dbReference>
<dbReference type="SUPFAM" id="SSF158472">
    <property type="entry name" value="HAMP domain-like"/>
    <property type="match status" value="1"/>
</dbReference>
<evidence type="ECO:0000256" key="8">
    <source>
        <dbReference type="ARBA" id="ARBA00022777"/>
    </source>
</evidence>
<dbReference type="PRINTS" id="PR00344">
    <property type="entry name" value="BCTRLSENSOR"/>
</dbReference>
<name>D7WA24_9CORY</name>
<dbReference type="SUPFAM" id="SSF47384">
    <property type="entry name" value="Homodimeric domain of signal transducing histidine kinase"/>
    <property type="match status" value="1"/>
</dbReference>